<comment type="subcellular location">
    <subcellularLocation>
        <location evidence="1">Membrane</location>
        <topology evidence="1">Single-pass membrane protein</topology>
    </subcellularLocation>
</comment>
<keyword evidence="6 11" id="KW-1133">Transmembrane helix</keyword>
<proteinExistence type="predicted"/>
<feature type="compositionally biased region" description="Polar residues" evidence="10">
    <location>
        <begin position="138"/>
        <end position="147"/>
    </location>
</feature>
<keyword evidence="8" id="KW-0675">Receptor</keyword>
<evidence type="ECO:0000313" key="12">
    <source>
        <dbReference type="EMBL" id="CAB9520919.1"/>
    </source>
</evidence>
<dbReference type="EMBL" id="CAICTM010001144">
    <property type="protein sequence ID" value="CAB9520919.1"/>
    <property type="molecule type" value="Genomic_DNA"/>
</dbReference>
<evidence type="ECO:0000256" key="8">
    <source>
        <dbReference type="ARBA" id="ARBA00023170"/>
    </source>
</evidence>
<dbReference type="GO" id="GO:0016020">
    <property type="term" value="C:membrane"/>
    <property type="evidence" value="ECO:0007669"/>
    <property type="project" value="UniProtKB-SubCell"/>
</dbReference>
<keyword evidence="13" id="KW-1185">Reference proteome</keyword>
<evidence type="ECO:0000256" key="4">
    <source>
        <dbReference type="ARBA" id="ARBA00022729"/>
    </source>
</evidence>
<keyword evidence="5" id="KW-0677">Repeat</keyword>
<feature type="region of interest" description="Disordered" evidence="10">
    <location>
        <begin position="363"/>
        <end position="390"/>
    </location>
</feature>
<dbReference type="FunFam" id="3.80.10.10:FF:000383">
    <property type="entry name" value="Leucine-rich repeat receptor protein kinase EMS1"/>
    <property type="match status" value="1"/>
</dbReference>
<evidence type="ECO:0000256" key="9">
    <source>
        <dbReference type="ARBA" id="ARBA00023180"/>
    </source>
</evidence>
<dbReference type="OrthoDB" id="47890at2759"/>
<feature type="compositionally biased region" description="Basic and acidic residues" evidence="10">
    <location>
        <begin position="63"/>
        <end position="75"/>
    </location>
</feature>
<dbReference type="Pfam" id="PF00560">
    <property type="entry name" value="LRR_1"/>
    <property type="match status" value="2"/>
</dbReference>
<keyword evidence="2" id="KW-0433">Leucine-rich repeat</keyword>
<dbReference type="InterPro" id="IPR032675">
    <property type="entry name" value="LRR_dom_sf"/>
</dbReference>
<keyword evidence="7 11" id="KW-0472">Membrane</keyword>
<evidence type="ECO:0000256" key="1">
    <source>
        <dbReference type="ARBA" id="ARBA00004167"/>
    </source>
</evidence>
<dbReference type="SUPFAM" id="SSF52058">
    <property type="entry name" value="L domain-like"/>
    <property type="match status" value="1"/>
</dbReference>
<dbReference type="PANTHER" id="PTHR27000">
    <property type="entry name" value="LEUCINE-RICH REPEAT RECEPTOR-LIKE PROTEIN KINASE FAMILY PROTEIN-RELATED"/>
    <property type="match status" value="1"/>
</dbReference>
<keyword evidence="3 11" id="KW-0812">Transmembrane</keyword>
<evidence type="ECO:0000256" key="11">
    <source>
        <dbReference type="SAM" id="Phobius"/>
    </source>
</evidence>
<evidence type="ECO:0000256" key="7">
    <source>
        <dbReference type="ARBA" id="ARBA00023136"/>
    </source>
</evidence>
<keyword evidence="4" id="KW-0732">Signal</keyword>
<evidence type="ECO:0000256" key="5">
    <source>
        <dbReference type="ARBA" id="ARBA00022737"/>
    </source>
</evidence>
<comment type="caution">
    <text evidence="12">The sequence shown here is derived from an EMBL/GenBank/DDBJ whole genome shotgun (WGS) entry which is preliminary data.</text>
</comment>
<evidence type="ECO:0000256" key="10">
    <source>
        <dbReference type="SAM" id="MobiDB-lite"/>
    </source>
</evidence>
<dbReference type="AlphaFoldDB" id="A0A9N8EKU0"/>
<evidence type="ECO:0000256" key="2">
    <source>
        <dbReference type="ARBA" id="ARBA00022614"/>
    </source>
</evidence>
<name>A0A9N8EKU0_9STRA</name>
<feature type="region of interest" description="Disordered" evidence="10">
    <location>
        <begin position="114"/>
        <end position="147"/>
    </location>
</feature>
<feature type="transmembrane region" description="Helical" evidence="11">
    <location>
        <begin position="207"/>
        <end position="230"/>
    </location>
</feature>
<reference evidence="12" key="1">
    <citation type="submission" date="2020-06" db="EMBL/GenBank/DDBJ databases">
        <authorList>
            <consortium name="Plant Systems Biology data submission"/>
        </authorList>
    </citation>
    <scope>NUCLEOTIDE SEQUENCE</scope>
    <source>
        <strain evidence="12">D6</strain>
    </source>
</reference>
<gene>
    <name evidence="12" type="ORF">SEMRO_1146_G246280.1</name>
</gene>
<feature type="region of interest" description="Disordered" evidence="10">
    <location>
        <begin position="1"/>
        <end position="78"/>
    </location>
</feature>
<organism evidence="12 13">
    <name type="scientific">Seminavis robusta</name>
    <dbReference type="NCBI Taxonomy" id="568900"/>
    <lineage>
        <taxon>Eukaryota</taxon>
        <taxon>Sar</taxon>
        <taxon>Stramenopiles</taxon>
        <taxon>Ochrophyta</taxon>
        <taxon>Bacillariophyta</taxon>
        <taxon>Bacillariophyceae</taxon>
        <taxon>Bacillariophycidae</taxon>
        <taxon>Naviculales</taxon>
        <taxon>Naviculaceae</taxon>
        <taxon>Seminavis</taxon>
    </lineage>
</organism>
<accession>A0A9N8EKU0</accession>
<dbReference type="Gene3D" id="3.80.10.10">
    <property type="entry name" value="Ribonuclease Inhibitor"/>
    <property type="match status" value="2"/>
</dbReference>
<keyword evidence="9" id="KW-0325">Glycoprotein</keyword>
<sequence length="689" mass="73774">MEKSKASTESPDESTDDTPISEHDSMSDAEEETIELKKANGSGTSTDGSQCQDQQDQLDDLDPEKGQKGAPDIDKQSGTLIRFLAKSALTRTTPVAVSEGEHMDSVVGSIEPFPTSLARSSREPSQPGAYAEGGERISTPQFGENQINEPRHPLEVVDEANISPAETTEGLVEATPVESPIMASEPAEPVDHDRQQGNVMQQGPKTWNWIGCISAALIAVLLLFVSIVVLDNPSSVETPTPSTNTTKLSGEDDSVVTIVLSSGLQLNVPLELMNNTLQILENDMYATTPQVRAYKWAQNDPWLGNYSEEQLQQRFSLVTVYYSTNGNTSWRQVGGGMVSALYRNSTIEKKIEEYQVAPVVPAPSLGASNRPPGSGSGSGPPPGGLPPGIERVNVTSKAWLSYDDECEWFSSTFRATGNTICNEHGTMQTLSLKRNGLSGRIPEEIGMLTNLKAVHLWKNQLNGPIVSQFGAMSNLMELNLVENALSGTIPKEIGKLSNSLRFFAAGGGPLTGSLPQELWQLSKMKILHVAHTEITGSLPLNLANHMPDLKVLVLHLNQLSGQLPTSLPTGLVALRAEDNGLTGSIPSEFGLLGSSLTKLLLSGNQLSGTFATEFGLLSTLFELSLDGNEQISGPLPSELGLLNETLVTLKLEGTLITGSIPSELCSVPRLTFDCSPGRLCGCDCPCAQL</sequence>
<evidence type="ECO:0000256" key="3">
    <source>
        <dbReference type="ARBA" id="ARBA00022692"/>
    </source>
</evidence>
<dbReference type="PANTHER" id="PTHR27000:SF642">
    <property type="entry name" value="INACTIVE LEUCINE-RICH REPEAT RECEPTOR KINASE XIAO-RELATED"/>
    <property type="match status" value="1"/>
</dbReference>
<evidence type="ECO:0000313" key="13">
    <source>
        <dbReference type="Proteomes" id="UP001153069"/>
    </source>
</evidence>
<dbReference type="Proteomes" id="UP001153069">
    <property type="component" value="Unassembled WGS sequence"/>
</dbReference>
<dbReference type="InterPro" id="IPR001611">
    <property type="entry name" value="Leu-rich_rpt"/>
</dbReference>
<evidence type="ECO:0000256" key="6">
    <source>
        <dbReference type="ARBA" id="ARBA00022989"/>
    </source>
</evidence>
<protein>
    <submittedName>
        <fullName evidence="12">Leucine Rich Repeat</fullName>
    </submittedName>
</protein>